<keyword evidence="3" id="KW-1185">Reference proteome</keyword>
<dbReference type="PANTHER" id="PTHR15887:SF1">
    <property type="entry name" value="TRANSMEMBRANE PROTEIN 69"/>
    <property type="match status" value="1"/>
</dbReference>
<name>A0A917NUU4_9PROT</name>
<dbReference type="AlphaFoldDB" id="A0A917NUU4"/>
<proteinExistence type="predicted"/>
<comment type="caution">
    <text evidence="2">The sequence shown here is derived from an EMBL/GenBank/DDBJ whole genome shotgun (WGS) entry which is preliminary data.</text>
</comment>
<reference evidence="2" key="1">
    <citation type="journal article" date="2014" name="Int. J. Syst. Evol. Microbiol.">
        <title>Complete genome sequence of Corynebacterium casei LMG S-19264T (=DSM 44701T), isolated from a smear-ripened cheese.</title>
        <authorList>
            <consortium name="US DOE Joint Genome Institute (JGI-PGF)"/>
            <person name="Walter F."/>
            <person name="Albersmeier A."/>
            <person name="Kalinowski J."/>
            <person name="Ruckert C."/>
        </authorList>
    </citation>
    <scope>NUCLEOTIDE SEQUENCE</scope>
    <source>
        <strain evidence="2">CGMCC 1.3617</strain>
    </source>
</reference>
<keyword evidence="1" id="KW-1133">Transmembrane helix</keyword>
<evidence type="ECO:0000256" key="1">
    <source>
        <dbReference type="SAM" id="Phobius"/>
    </source>
</evidence>
<dbReference type="RefSeq" id="WP_188970477.1">
    <property type="nucleotide sequence ID" value="NZ_BMKW01000011.1"/>
</dbReference>
<organism evidence="2 3">
    <name type="scientific">Neoroseomonas lacus</name>
    <dbReference type="NCBI Taxonomy" id="287609"/>
    <lineage>
        <taxon>Bacteria</taxon>
        <taxon>Pseudomonadati</taxon>
        <taxon>Pseudomonadota</taxon>
        <taxon>Alphaproteobacteria</taxon>
        <taxon>Acetobacterales</taxon>
        <taxon>Acetobacteraceae</taxon>
        <taxon>Neoroseomonas</taxon>
    </lineage>
</organism>
<feature type="transmembrane region" description="Helical" evidence="1">
    <location>
        <begin position="12"/>
        <end position="31"/>
    </location>
</feature>
<feature type="transmembrane region" description="Helical" evidence="1">
    <location>
        <begin position="126"/>
        <end position="146"/>
    </location>
</feature>
<dbReference type="PANTHER" id="PTHR15887">
    <property type="entry name" value="TRANSMEMBRANE PROTEIN 69"/>
    <property type="match status" value="1"/>
</dbReference>
<feature type="transmembrane region" description="Helical" evidence="1">
    <location>
        <begin position="82"/>
        <end position="106"/>
    </location>
</feature>
<evidence type="ECO:0000313" key="2">
    <source>
        <dbReference type="EMBL" id="GGJ30417.1"/>
    </source>
</evidence>
<dbReference type="InterPro" id="IPR021836">
    <property type="entry name" value="DUF3429"/>
</dbReference>
<feature type="transmembrane region" description="Helical" evidence="1">
    <location>
        <begin position="37"/>
        <end position="61"/>
    </location>
</feature>
<keyword evidence="1" id="KW-0812">Transmembrane</keyword>
<protein>
    <submittedName>
        <fullName evidence="2">Membrane protein</fullName>
    </submittedName>
</protein>
<keyword evidence="1" id="KW-0472">Membrane</keyword>
<dbReference type="EMBL" id="BMKW01000011">
    <property type="protein sequence ID" value="GGJ30417.1"/>
    <property type="molecule type" value="Genomic_DNA"/>
</dbReference>
<sequence length="147" mass="15343">MSEPTIPRPALWLGLAGLLPSITALVVMLALPGMRELAASAGLGFAAVIASFVGGSWWGLAAGRASPEAMPCYLSLAVMPGLLAWLAVLVPPMTGFGVLALLFAVLPPTDRRLLHEGVSPFWWLALRLPLSLAMAALQAAMALVLVF</sequence>
<dbReference type="Pfam" id="PF11911">
    <property type="entry name" value="DUF3429"/>
    <property type="match status" value="1"/>
</dbReference>
<gene>
    <name evidence="2" type="ORF">GCM10011320_42390</name>
</gene>
<dbReference type="Proteomes" id="UP000661507">
    <property type="component" value="Unassembled WGS sequence"/>
</dbReference>
<reference evidence="2" key="2">
    <citation type="submission" date="2020-09" db="EMBL/GenBank/DDBJ databases">
        <authorList>
            <person name="Sun Q."/>
            <person name="Zhou Y."/>
        </authorList>
    </citation>
    <scope>NUCLEOTIDE SEQUENCE</scope>
    <source>
        <strain evidence="2">CGMCC 1.3617</strain>
    </source>
</reference>
<evidence type="ECO:0000313" key="3">
    <source>
        <dbReference type="Proteomes" id="UP000661507"/>
    </source>
</evidence>
<accession>A0A917NUU4</accession>